<evidence type="ECO:0000313" key="2">
    <source>
        <dbReference type="Proteomes" id="UP000790377"/>
    </source>
</evidence>
<protein>
    <submittedName>
        <fullName evidence="1">Uncharacterized protein</fullName>
    </submittedName>
</protein>
<reference evidence="1" key="1">
    <citation type="journal article" date="2021" name="New Phytol.">
        <title>Evolutionary innovations through gain and loss of genes in the ectomycorrhizal Boletales.</title>
        <authorList>
            <person name="Wu G."/>
            <person name="Miyauchi S."/>
            <person name="Morin E."/>
            <person name="Kuo A."/>
            <person name="Drula E."/>
            <person name="Varga T."/>
            <person name="Kohler A."/>
            <person name="Feng B."/>
            <person name="Cao Y."/>
            <person name="Lipzen A."/>
            <person name="Daum C."/>
            <person name="Hundley H."/>
            <person name="Pangilinan J."/>
            <person name="Johnson J."/>
            <person name="Barry K."/>
            <person name="LaButti K."/>
            <person name="Ng V."/>
            <person name="Ahrendt S."/>
            <person name="Min B."/>
            <person name="Choi I.G."/>
            <person name="Park H."/>
            <person name="Plett J.M."/>
            <person name="Magnuson J."/>
            <person name="Spatafora J.W."/>
            <person name="Nagy L.G."/>
            <person name="Henrissat B."/>
            <person name="Grigoriev I.V."/>
            <person name="Yang Z.L."/>
            <person name="Xu J."/>
            <person name="Martin F.M."/>
        </authorList>
    </citation>
    <scope>NUCLEOTIDE SEQUENCE</scope>
    <source>
        <strain evidence="1">ATCC 28755</strain>
    </source>
</reference>
<sequence length="670" mass="77914">MLVWIKSALSPQEIRDRLMDPNSEFQKQMVQYLEGVHMGEFLSSTANDVKNMLDYKMIDDTLPTAVESLPEPPPVCKSAQTCTDYDECEKCSKWWQTFTDTVNELLLRCNTHKCSGSHTDTTDNRRQKNTQNKYQPTVGCCSNKWGRCKARFPRDIHPYTFVDKKTGALLMKKSEPMMNFFTSVVTYLFRCNTDVTSLLSGTAIKAVIAYISDYISKPSLKTYVVFDTIRSVFDKNTTLLSSSVERGEKARKIMTQIVNSLTSKMEIGAPMASLYLLENPDHYTSHEFIPIFWKSYVSEVRRFWDTEANKQQVEDNLVLHRVKGSVVGTSPVFDYIFRPLAFENMTLFDWVCLYDKQRIPKNADYKKKRKSSSSSLSKYTDFHQFTSEHPLYNSHHVRVLLQGEGKIPNFIGGSLPRKDQGDIDYYSLTMLTLFVPWRTGKDLKPSNVSWNEQFKQQAFTPRHYEIMKNFNIRYECLDARDDFSSKLKAEEGLYSSDWANEKYPPQDEDNDEWIEDDANFPHFDPDCIIDKTTIGKLTTKWNYDKSIVQQMLQYCGWLLPITGINPQSIAKPLEVDNTISSSQWKARVNAQKEHVQEIRLAHMQQNPSRQSNKQARNMNPDEVHIVDNKYLLKDFKPKLRKDRRLIDRIVSKFTLNEEQERAFRIIANHS</sequence>
<dbReference type="EMBL" id="MU267865">
    <property type="protein sequence ID" value="KAH7907842.1"/>
    <property type="molecule type" value="Genomic_DNA"/>
</dbReference>
<dbReference type="Proteomes" id="UP000790377">
    <property type="component" value="Unassembled WGS sequence"/>
</dbReference>
<keyword evidence="2" id="KW-1185">Reference proteome</keyword>
<name>A0ACB8A3S5_9AGAM</name>
<comment type="caution">
    <text evidence="1">The sequence shown here is derived from an EMBL/GenBank/DDBJ whole genome shotgun (WGS) entry which is preliminary data.</text>
</comment>
<evidence type="ECO:0000313" key="1">
    <source>
        <dbReference type="EMBL" id="KAH7907842.1"/>
    </source>
</evidence>
<feature type="non-terminal residue" evidence="1">
    <location>
        <position position="670"/>
    </location>
</feature>
<proteinExistence type="predicted"/>
<gene>
    <name evidence="1" type="ORF">BJ138DRAFT_1013894</name>
</gene>
<accession>A0ACB8A3S5</accession>
<organism evidence="1 2">
    <name type="scientific">Hygrophoropsis aurantiaca</name>
    <dbReference type="NCBI Taxonomy" id="72124"/>
    <lineage>
        <taxon>Eukaryota</taxon>
        <taxon>Fungi</taxon>
        <taxon>Dikarya</taxon>
        <taxon>Basidiomycota</taxon>
        <taxon>Agaricomycotina</taxon>
        <taxon>Agaricomycetes</taxon>
        <taxon>Agaricomycetidae</taxon>
        <taxon>Boletales</taxon>
        <taxon>Coniophorineae</taxon>
        <taxon>Hygrophoropsidaceae</taxon>
        <taxon>Hygrophoropsis</taxon>
    </lineage>
</organism>